<dbReference type="PANTHER" id="PTHR31817:SF0">
    <property type="entry name" value="CHROMOSOME UNDETERMINED SCAFFOLD_67, WHOLE GENOME SHOTGUN SEQUENCE"/>
    <property type="match status" value="1"/>
</dbReference>
<dbReference type="RefSeq" id="WP_013031254.1">
    <property type="nucleotide sequence ID" value="NC_013960.1"/>
</dbReference>
<reference evidence="6" key="1">
    <citation type="submission" date="2010-04" db="EMBL/GenBank/DDBJ databases">
        <title>Complete genome sequence of Nitrosococcus halophilus Nc4, a salt-adapted, aerobic obligate ammonia-oxidizing sulfur purple bacterium.</title>
        <authorList>
            <consortium name="US DOE Joint Genome Institute"/>
            <person name="Campbell M.A."/>
            <person name="Malfatti S.A."/>
            <person name="Chain P.S.G."/>
            <person name="Heidelberg J.F."/>
            <person name="Ward B.B."/>
            <person name="Klotz M.G."/>
        </authorList>
    </citation>
    <scope>NUCLEOTIDE SEQUENCE [LARGE SCALE GENOMIC DNA]</scope>
    <source>
        <strain evidence="6">Nc4</strain>
    </source>
</reference>
<keyword evidence="3" id="KW-0378">Hydrolase</keyword>
<evidence type="ECO:0000256" key="1">
    <source>
        <dbReference type="ARBA" id="ARBA00001947"/>
    </source>
</evidence>
<keyword evidence="2" id="KW-0645">Protease</keyword>
<dbReference type="PANTHER" id="PTHR31817">
    <property type="match status" value="1"/>
</dbReference>
<evidence type="ECO:0000256" key="4">
    <source>
        <dbReference type="ARBA" id="ARBA00023049"/>
    </source>
</evidence>
<dbReference type="NCBIfam" id="TIGR02421">
    <property type="entry name" value="QEGLA"/>
    <property type="match status" value="1"/>
</dbReference>
<sequence>MSQKKYSAIIRQLSDRIVTAQAPIRILDSIKWDDSIQQAFFAHGGRCQPEVDAAYYDRNPLKYDINALSKTFREIEADVVAKLGQSEAAGNIMCRMCREYRRVLDMLAARGTPAFAEIARELYGSSIDVFHRGGPTVADLGTLLDRSLRNIDERVFLEKSPKDIPTPAAVTLLQQWLDQVFTDPAARVRVMESDGIVADAAAGSDYIKLRANTCFSERDLRALEAHEGWVHVGTTLNGSLQPTCTFLSKGTPSDTITQEGLAVFIEVVSFNSHPARLRRIADRIRAIHLAEQGATFLDIFTLLCDEGRSAEEAYAATMRIFRGSTPEGGPFTKDLAYSKGFVLVYNFFRLAVRRGRLDRIPLLFCGKLAIEDMGTLAQLAEAGVVKSPKYLPPPLVDLNALTAWMAYSNFLNQIDLIQIDADFAPLLD</sequence>
<dbReference type="EMBL" id="CP001798">
    <property type="protein sequence ID" value="ADE13358.1"/>
    <property type="molecule type" value="Genomic_DNA"/>
</dbReference>
<evidence type="ECO:0000313" key="5">
    <source>
        <dbReference type="EMBL" id="ADE13358.1"/>
    </source>
</evidence>
<evidence type="ECO:0000256" key="3">
    <source>
        <dbReference type="ARBA" id="ARBA00022801"/>
    </source>
</evidence>
<dbReference type="OrthoDB" id="9785840at2"/>
<organism evidence="5 6">
    <name type="scientific">Nitrosococcus halophilus (strain Nc4)</name>
    <dbReference type="NCBI Taxonomy" id="472759"/>
    <lineage>
        <taxon>Bacteria</taxon>
        <taxon>Pseudomonadati</taxon>
        <taxon>Pseudomonadota</taxon>
        <taxon>Gammaproteobacteria</taxon>
        <taxon>Chromatiales</taxon>
        <taxon>Chromatiaceae</taxon>
        <taxon>Nitrosococcus</taxon>
    </lineage>
</organism>
<dbReference type="GO" id="GO:0008237">
    <property type="term" value="F:metallopeptidase activity"/>
    <property type="evidence" value="ECO:0007669"/>
    <property type="project" value="UniProtKB-KW"/>
</dbReference>
<keyword evidence="6" id="KW-1185">Reference proteome</keyword>
<dbReference type="STRING" id="472759.Nhal_0141"/>
<dbReference type="GO" id="GO:0006508">
    <property type="term" value="P:proteolysis"/>
    <property type="evidence" value="ECO:0007669"/>
    <property type="project" value="UniProtKB-KW"/>
</dbReference>
<dbReference type="GO" id="GO:0080164">
    <property type="term" value="P:regulation of nitric oxide metabolic process"/>
    <property type="evidence" value="ECO:0007669"/>
    <property type="project" value="TreeGrafter"/>
</dbReference>
<dbReference type="Proteomes" id="UP000001844">
    <property type="component" value="Chromosome"/>
</dbReference>
<evidence type="ECO:0000313" key="6">
    <source>
        <dbReference type="Proteomes" id="UP000001844"/>
    </source>
</evidence>
<keyword evidence="4" id="KW-0482">Metalloprotease</keyword>
<evidence type="ECO:0008006" key="7">
    <source>
        <dbReference type="Google" id="ProtNLM"/>
    </source>
</evidence>
<comment type="cofactor">
    <cofactor evidence="1">
        <name>Zn(2+)</name>
        <dbReference type="ChEBI" id="CHEBI:29105"/>
    </cofactor>
</comment>
<dbReference type="AlphaFoldDB" id="D5C4T5"/>
<dbReference type="KEGG" id="nhl:Nhal_0141"/>
<protein>
    <recommendedName>
        <fullName evidence="7">Flavohemoglobin expression-modulating QEGLA motif protein</fullName>
    </recommendedName>
</protein>
<evidence type="ECO:0000256" key="2">
    <source>
        <dbReference type="ARBA" id="ARBA00022670"/>
    </source>
</evidence>
<gene>
    <name evidence="5" type="ordered locus">Nhal_0141</name>
</gene>
<dbReference type="SMART" id="SM01154">
    <property type="entry name" value="DUF1704"/>
    <property type="match status" value="1"/>
</dbReference>
<proteinExistence type="predicted"/>
<dbReference type="InterPro" id="IPR012548">
    <property type="entry name" value="MATCAP"/>
</dbReference>
<accession>D5C4T5</accession>
<name>D5C4T5_NITHN</name>
<dbReference type="InterPro" id="IPR012656">
    <property type="entry name" value="CHP02421_QEGLA"/>
</dbReference>
<dbReference type="eggNOG" id="COG3930">
    <property type="taxonomic scope" value="Bacteria"/>
</dbReference>
<dbReference type="HOGENOM" id="CLU_050360_0_0_6"/>
<dbReference type="Pfam" id="PF08014">
    <property type="entry name" value="MATCAP"/>
    <property type="match status" value="1"/>
</dbReference>